<sequence>MAVVENGKVQEPSQDRLKTQTERRKRDKPRRSYLRLSLALIARLCIWYVVLTPFFHCPSNLSDLEESSPRVCKPYLIARSHLEPHIDPYYQKYAAPYVELMRPYAHTFNERIYTPAYKIAKHGYDTYGAPALEQAGKYSHQQWEAVIVPQLYSAQAKVNDIYKARVDPYVQQALVFVSPYSDTVRSKMAAVKDKYLLPLYVQSKPFIGKTYSSGQDVSGTVVPLAKKTWSSLLVFVKGTVWPSITGLYSENVEPQLVKIGEKLATYREGKKHRAVMDEVESSIEESATSTPTALSDSVFSSQTTRSSSTSDAAETKTSLTSEQKFAQAREQIASDLRVWQEKFAAAADKGVEDLGERIQEIVSSQVDSGAKMHGESLLEVLETVVDHEFSNLKTQINALVDSLPADDSPQEEENAIDNLLKAVRSAGLAIRDRAHAVREWHKTFEDELIRRVSAASESTLDVLDSIRDLGLQEIGMRWAWMDGVTYKDWEKYHAVRKQFDDWRSEVHDFGLNHEKVEEAKAIANDILSRGMAIAEDAAKELTRLREVGKWKIEAREVSDNFDTRTEPPPPRVKPAVEAVDEDASQLDEESQSAILRDGEPSEATDADISSSIPGSETQDVSSNDNEISQTQAPPEELISASKEVLTDQDSISAASPTSLSETDMASSTTQETSAESQSPSSNIWGGAAAQVLTEQQPILEVVDYDEEKKFTEQMQHLATEAGERYAEATKAVSEALFGSSSTPNFGDKAASVASDQYSRALAAASSVLYGTTPSPGEQFASAASEKYQQAVAAASSAFYGSPSPATKTTTGPLESISSIASSRLEEGLSIASAQYASLKSSITSSSGLAQDPVLLDAERRYHEAVGLAHDHYTAFINSASQAVFGAPTPTPSSSHLQDFLEEAESQYSQASSLASASLAAVVASVTSAMGSTTEDPARSIVDDASSRYSAALSAASTSLSLASASASSALYGTPTGTLEAAASKASENWESLISRASEQVYATPAPSVQQQPVPYEALENLISELMAGKEPEFTESIMSKLRLAYETPYPAAALSSVSSYANDAYASASSQVSEAVYGTQPGYVEAARSQVDEAFSSAQSVLSTAVYGTSTGRAESAFSTASGTYASVTSAVADNVSAASSVINSAYSDLHSRASSVLSPEEKGALESAQARHSDLASEADDYASEVDSSAASVADNYQSGATSAASKIKDEL</sequence>
<evidence type="ECO:0000313" key="4">
    <source>
        <dbReference type="Proteomes" id="UP000053958"/>
    </source>
</evidence>
<keyword evidence="2" id="KW-1133">Transmembrane helix</keyword>
<evidence type="ECO:0000313" key="3">
    <source>
        <dbReference type="EMBL" id="KKA18024.1"/>
    </source>
</evidence>
<feature type="compositionally biased region" description="Low complexity" evidence="1">
    <location>
        <begin position="665"/>
        <end position="681"/>
    </location>
</feature>
<dbReference type="RefSeq" id="XP_013324636.1">
    <property type="nucleotide sequence ID" value="XM_013469182.1"/>
</dbReference>
<feature type="compositionally biased region" description="Acidic residues" evidence="1">
    <location>
        <begin position="578"/>
        <end position="590"/>
    </location>
</feature>
<keyword evidence="4" id="KW-1185">Reference proteome</keyword>
<dbReference type="STRING" id="1408163.A0A0F4YIH3"/>
<proteinExistence type="predicted"/>
<feature type="compositionally biased region" description="Polar residues" evidence="1">
    <location>
        <begin position="607"/>
        <end position="632"/>
    </location>
</feature>
<feature type="compositionally biased region" description="Polar residues" evidence="1">
    <location>
        <begin position="284"/>
        <end position="294"/>
    </location>
</feature>
<accession>A0A0F4YIH3</accession>
<comment type="caution">
    <text evidence="3">The sequence shown here is derived from an EMBL/GenBank/DDBJ whole genome shotgun (WGS) entry which is preliminary data.</text>
</comment>
<feature type="region of interest" description="Disordered" evidence="1">
    <location>
        <begin position="559"/>
        <end position="687"/>
    </location>
</feature>
<feature type="compositionally biased region" description="Basic and acidic residues" evidence="1">
    <location>
        <begin position="13"/>
        <end position="24"/>
    </location>
</feature>
<evidence type="ECO:0008006" key="5">
    <source>
        <dbReference type="Google" id="ProtNLM"/>
    </source>
</evidence>
<dbReference type="PANTHER" id="PTHR23242:SF9">
    <property type="entry name" value="TRANSCRIPTION FACTOR HOXA13"/>
    <property type="match status" value="1"/>
</dbReference>
<feature type="region of interest" description="Disordered" evidence="1">
    <location>
        <begin position="1158"/>
        <end position="1213"/>
    </location>
</feature>
<feature type="compositionally biased region" description="Polar residues" evidence="1">
    <location>
        <begin position="647"/>
        <end position="664"/>
    </location>
</feature>
<dbReference type="GeneID" id="25320290"/>
<feature type="transmembrane region" description="Helical" evidence="2">
    <location>
        <begin position="33"/>
        <end position="55"/>
    </location>
</feature>
<feature type="region of interest" description="Disordered" evidence="1">
    <location>
        <begin position="277"/>
        <end position="322"/>
    </location>
</feature>
<dbReference type="PANTHER" id="PTHR23242">
    <property type="entry name" value="TRANSCRIPTION FACTOR HOXA13"/>
    <property type="match status" value="1"/>
</dbReference>
<evidence type="ECO:0000256" key="1">
    <source>
        <dbReference type="SAM" id="MobiDB-lite"/>
    </source>
</evidence>
<gene>
    <name evidence="3" type="ORF">T310_8025</name>
</gene>
<feature type="region of interest" description="Disordered" evidence="1">
    <location>
        <begin position="1"/>
        <end position="28"/>
    </location>
</feature>
<dbReference type="OrthoDB" id="3260408at2759"/>
<dbReference type="AlphaFoldDB" id="A0A0F4YIH3"/>
<organism evidence="3 4">
    <name type="scientific">Rasamsonia emersonii (strain ATCC 16479 / CBS 393.64 / IMI 116815)</name>
    <dbReference type="NCBI Taxonomy" id="1408163"/>
    <lineage>
        <taxon>Eukaryota</taxon>
        <taxon>Fungi</taxon>
        <taxon>Dikarya</taxon>
        <taxon>Ascomycota</taxon>
        <taxon>Pezizomycotina</taxon>
        <taxon>Eurotiomycetes</taxon>
        <taxon>Eurotiomycetidae</taxon>
        <taxon>Eurotiales</taxon>
        <taxon>Trichocomaceae</taxon>
        <taxon>Rasamsonia</taxon>
    </lineage>
</organism>
<keyword evidence="2" id="KW-0812">Transmembrane</keyword>
<keyword evidence="2" id="KW-0472">Membrane</keyword>
<name>A0A0F4YIH3_RASE3</name>
<evidence type="ECO:0000256" key="2">
    <source>
        <dbReference type="SAM" id="Phobius"/>
    </source>
</evidence>
<protein>
    <recommendedName>
        <fullName evidence="5">Transcription factor hoxa13</fullName>
    </recommendedName>
</protein>
<dbReference type="Proteomes" id="UP000053958">
    <property type="component" value="Unassembled WGS sequence"/>
</dbReference>
<feature type="compositionally biased region" description="Basic and acidic residues" evidence="1">
    <location>
        <begin position="1160"/>
        <end position="1176"/>
    </location>
</feature>
<feature type="compositionally biased region" description="Low complexity" evidence="1">
    <location>
        <begin position="295"/>
        <end position="310"/>
    </location>
</feature>
<feature type="compositionally biased region" description="Polar residues" evidence="1">
    <location>
        <begin position="1197"/>
        <end position="1206"/>
    </location>
</feature>
<reference evidence="3 4" key="1">
    <citation type="submission" date="2015-04" db="EMBL/GenBank/DDBJ databases">
        <authorList>
            <person name="Heijne W.H."/>
            <person name="Fedorova N.D."/>
            <person name="Nierman W.C."/>
            <person name="Vollebregt A.W."/>
            <person name="Zhao Z."/>
            <person name="Wu L."/>
            <person name="Kumar M."/>
            <person name="Stam H."/>
            <person name="van den Berg M.A."/>
            <person name="Pel H.J."/>
        </authorList>
    </citation>
    <scope>NUCLEOTIDE SEQUENCE [LARGE SCALE GENOMIC DNA]</scope>
    <source>
        <strain evidence="3 4">CBS 393.64</strain>
    </source>
</reference>
<feature type="compositionally biased region" description="Polar residues" evidence="1">
    <location>
        <begin position="311"/>
        <end position="322"/>
    </location>
</feature>
<feature type="compositionally biased region" description="Low complexity" evidence="1">
    <location>
        <begin position="1186"/>
        <end position="1196"/>
    </location>
</feature>
<dbReference type="EMBL" id="LASV01000511">
    <property type="protein sequence ID" value="KKA18024.1"/>
    <property type="molecule type" value="Genomic_DNA"/>
</dbReference>